<dbReference type="AlphaFoldDB" id="A0A1M4RWX7"/>
<sequence>MPTTYYYEDDSTDNDGDSTLMVNNPKLEAIQDVKEQATRSQSGLAEWTPPPTTQGGVQITGYLGIPQSLGLSDDVWTSPLADDYRTAIDSAQTGAEEAISQIVNDLTDAENAIYNAGQDQVPADSEQARWPNT</sequence>
<organism evidence="2 3">
    <name type="scientific">Actinomyces glycerinitolerans</name>
    <dbReference type="NCBI Taxonomy" id="1892869"/>
    <lineage>
        <taxon>Bacteria</taxon>
        <taxon>Bacillati</taxon>
        <taxon>Actinomycetota</taxon>
        <taxon>Actinomycetes</taxon>
        <taxon>Actinomycetales</taxon>
        <taxon>Actinomycetaceae</taxon>
        <taxon>Actinomyces</taxon>
    </lineage>
</organism>
<keyword evidence="3" id="KW-1185">Reference proteome</keyword>
<gene>
    <name evidence="2" type="ORF">ACGLYG10_0689</name>
</gene>
<evidence type="ECO:0000256" key="1">
    <source>
        <dbReference type="SAM" id="MobiDB-lite"/>
    </source>
</evidence>
<feature type="region of interest" description="Disordered" evidence="1">
    <location>
        <begin position="36"/>
        <end position="55"/>
    </location>
</feature>
<accession>A0A1M4RWX7</accession>
<dbReference type="EMBL" id="FQTT01000002">
    <property type="protein sequence ID" value="SHE24485.1"/>
    <property type="molecule type" value="Genomic_DNA"/>
</dbReference>
<dbReference type="RefSeq" id="WP_073327933.1">
    <property type="nucleotide sequence ID" value="NZ_FQTT01000002.1"/>
</dbReference>
<proteinExistence type="predicted"/>
<protein>
    <submittedName>
        <fullName evidence="2">Uncharacterized protein</fullName>
    </submittedName>
</protein>
<dbReference type="OrthoDB" id="3253780at2"/>
<dbReference type="Proteomes" id="UP000184291">
    <property type="component" value="Unassembled WGS sequence"/>
</dbReference>
<name>A0A1M4RWX7_9ACTO</name>
<evidence type="ECO:0000313" key="2">
    <source>
        <dbReference type="EMBL" id="SHE24485.1"/>
    </source>
</evidence>
<reference evidence="3" key="1">
    <citation type="submission" date="2016-09" db="EMBL/GenBank/DDBJ databases">
        <authorList>
            <person name="Strepis N."/>
        </authorList>
    </citation>
    <scope>NUCLEOTIDE SEQUENCE [LARGE SCALE GENOMIC DNA]</scope>
</reference>
<evidence type="ECO:0000313" key="3">
    <source>
        <dbReference type="Proteomes" id="UP000184291"/>
    </source>
</evidence>